<protein>
    <recommendedName>
        <fullName evidence="4">DUF3325 domain-containing protein</fullName>
    </recommendedName>
</protein>
<dbReference type="EMBL" id="JACBJI010000002">
    <property type="protein sequence ID" value="NYA70429.1"/>
    <property type="molecule type" value="Genomic_DNA"/>
</dbReference>
<keyword evidence="3" id="KW-1185">Reference proteome</keyword>
<sequence>MMTIGALLAFFGFFSGYNSSRKAVLTGDSKLELWLRNNPSNAKTAGLLLLIAALLLLVMNRGIGAGTFVFFVMLIVFGSLIVLLSPLKIVTLKTAGIAFVIAISIELLNLV</sequence>
<evidence type="ECO:0000313" key="3">
    <source>
        <dbReference type="Proteomes" id="UP000535020"/>
    </source>
</evidence>
<dbReference type="RefSeq" id="WP_176005239.1">
    <property type="nucleotide sequence ID" value="NZ_JABWMI010000006.1"/>
</dbReference>
<gene>
    <name evidence="2" type="ORF">HZF10_05815</name>
</gene>
<keyword evidence="1" id="KW-0472">Membrane</keyword>
<feature type="transmembrane region" description="Helical" evidence="1">
    <location>
        <begin position="90"/>
        <end position="110"/>
    </location>
</feature>
<evidence type="ECO:0000256" key="1">
    <source>
        <dbReference type="SAM" id="Phobius"/>
    </source>
</evidence>
<dbReference type="AlphaFoldDB" id="A0A7Y9C5I6"/>
<proteinExistence type="predicted"/>
<reference evidence="2 3" key="1">
    <citation type="submission" date="2020-07" db="EMBL/GenBank/DDBJ databases">
        <authorList>
            <person name="Sun Q."/>
        </authorList>
    </citation>
    <scope>NUCLEOTIDE SEQUENCE [LARGE SCALE GENOMIC DNA]</scope>
    <source>
        <strain evidence="2 3">MAH-1</strain>
    </source>
</reference>
<dbReference type="Proteomes" id="UP000535020">
    <property type="component" value="Unassembled WGS sequence"/>
</dbReference>
<comment type="caution">
    <text evidence="2">The sequence shown here is derived from an EMBL/GenBank/DDBJ whole genome shotgun (WGS) entry which is preliminary data.</text>
</comment>
<keyword evidence="1" id="KW-0812">Transmembrane</keyword>
<evidence type="ECO:0000313" key="2">
    <source>
        <dbReference type="EMBL" id="NYA70429.1"/>
    </source>
</evidence>
<name>A0A7Y9C5I6_9FLAO</name>
<feature type="transmembrane region" description="Helical" evidence="1">
    <location>
        <begin position="65"/>
        <end position="84"/>
    </location>
</feature>
<keyword evidence="1" id="KW-1133">Transmembrane helix</keyword>
<evidence type="ECO:0008006" key="4">
    <source>
        <dbReference type="Google" id="ProtNLM"/>
    </source>
</evidence>
<accession>A0A7Y9C5I6</accession>
<organism evidence="2 3">
    <name type="scientific">Flavobacterium agri</name>
    <dbReference type="NCBI Taxonomy" id="2743471"/>
    <lineage>
        <taxon>Bacteria</taxon>
        <taxon>Pseudomonadati</taxon>
        <taxon>Bacteroidota</taxon>
        <taxon>Flavobacteriia</taxon>
        <taxon>Flavobacteriales</taxon>
        <taxon>Flavobacteriaceae</taxon>
        <taxon>Flavobacterium</taxon>
    </lineage>
</organism>